<dbReference type="EMBL" id="BGZK01000298">
    <property type="protein sequence ID" value="GBP35030.1"/>
    <property type="molecule type" value="Genomic_DNA"/>
</dbReference>
<dbReference type="OrthoDB" id="8015698at2759"/>
<sequence length="111" mass="12754">MKHTKTTYLIDITVPNTNNLKQKHTGRIQKYILLAEENKQTWHQEHVRIILIIILSNGVIPETLKAALKTLQLPENTYITMQKSVVLDTCSIVRRFLNPTSSTLVNDEETV</sequence>
<dbReference type="Proteomes" id="UP000299102">
    <property type="component" value="Unassembled WGS sequence"/>
</dbReference>
<name>A0A4C1V917_EUMVA</name>
<organism evidence="1 2">
    <name type="scientific">Eumeta variegata</name>
    <name type="common">Bagworm moth</name>
    <name type="synonym">Eumeta japonica</name>
    <dbReference type="NCBI Taxonomy" id="151549"/>
    <lineage>
        <taxon>Eukaryota</taxon>
        <taxon>Metazoa</taxon>
        <taxon>Ecdysozoa</taxon>
        <taxon>Arthropoda</taxon>
        <taxon>Hexapoda</taxon>
        <taxon>Insecta</taxon>
        <taxon>Pterygota</taxon>
        <taxon>Neoptera</taxon>
        <taxon>Endopterygota</taxon>
        <taxon>Lepidoptera</taxon>
        <taxon>Glossata</taxon>
        <taxon>Ditrysia</taxon>
        <taxon>Tineoidea</taxon>
        <taxon>Psychidae</taxon>
        <taxon>Oiketicinae</taxon>
        <taxon>Eumeta</taxon>
    </lineage>
</organism>
<evidence type="ECO:0000313" key="1">
    <source>
        <dbReference type="EMBL" id="GBP35030.1"/>
    </source>
</evidence>
<dbReference type="AlphaFoldDB" id="A0A4C1V917"/>
<proteinExistence type="predicted"/>
<protein>
    <submittedName>
        <fullName evidence="1">Uncharacterized protein</fullName>
    </submittedName>
</protein>
<gene>
    <name evidence="1" type="ORF">EVAR_75232_1</name>
</gene>
<evidence type="ECO:0000313" key="2">
    <source>
        <dbReference type="Proteomes" id="UP000299102"/>
    </source>
</evidence>
<comment type="caution">
    <text evidence="1">The sequence shown here is derived from an EMBL/GenBank/DDBJ whole genome shotgun (WGS) entry which is preliminary data.</text>
</comment>
<reference evidence="1 2" key="1">
    <citation type="journal article" date="2019" name="Commun. Biol.">
        <title>The bagworm genome reveals a unique fibroin gene that provides high tensile strength.</title>
        <authorList>
            <person name="Kono N."/>
            <person name="Nakamura H."/>
            <person name="Ohtoshi R."/>
            <person name="Tomita M."/>
            <person name="Numata K."/>
            <person name="Arakawa K."/>
        </authorList>
    </citation>
    <scope>NUCLEOTIDE SEQUENCE [LARGE SCALE GENOMIC DNA]</scope>
</reference>
<keyword evidence="2" id="KW-1185">Reference proteome</keyword>
<accession>A0A4C1V917</accession>